<name>A0A327P8C9_9BACT</name>
<evidence type="ECO:0000313" key="3">
    <source>
        <dbReference type="Proteomes" id="UP000249610"/>
    </source>
</evidence>
<protein>
    <submittedName>
        <fullName evidence="2">AlpA family transcriptional regulator</fullName>
    </submittedName>
</protein>
<dbReference type="Pfam" id="PF12728">
    <property type="entry name" value="HTH_17"/>
    <property type="match status" value="1"/>
</dbReference>
<evidence type="ECO:0000259" key="1">
    <source>
        <dbReference type="Pfam" id="PF12728"/>
    </source>
</evidence>
<feature type="domain" description="Helix-turn-helix" evidence="1">
    <location>
        <begin position="40"/>
        <end position="87"/>
    </location>
</feature>
<dbReference type="SUPFAM" id="SSF46955">
    <property type="entry name" value="Putative DNA-binding domain"/>
    <property type="match status" value="1"/>
</dbReference>
<gene>
    <name evidence="2" type="ORF">LV83_02811</name>
</gene>
<dbReference type="InterPro" id="IPR010093">
    <property type="entry name" value="SinI_DNA-bd"/>
</dbReference>
<dbReference type="Proteomes" id="UP000249610">
    <property type="component" value="Unassembled WGS sequence"/>
</dbReference>
<dbReference type="EMBL" id="QLLK01000007">
    <property type="protein sequence ID" value="RAI88510.1"/>
    <property type="molecule type" value="Genomic_DNA"/>
</dbReference>
<dbReference type="NCBIfam" id="TIGR01764">
    <property type="entry name" value="excise"/>
    <property type="match status" value="1"/>
</dbReference>
<evidence type="ECO:0000313" key="2">
    <source>
        <dbReference type="EMBL" id="RAI88510.1"/>
    </source>
</evidence>
<comment type="caution">
    <text evidence="2">The sequence shown here is derived from an EMBL/GenBank/DDBJ whole genome shotgun (WGS) entry which is preliminary data.</text>
</comment>
<dbReference type="RefSeq" id="WP_111612142.1">
    <property type="nucleotide sequence ID" value="NZ_QLLK01000007.1"/>
</dbReference>
<dbReference type="AlphaFoldDB" id="A0A327P8C9"/>
<reference evidence="2 3" key="1">
    <citation type="submission" date="2018-06" db="EMBL/GenBank/DDBJ databases">
        <title>Genomic Encyclopedia of Archaeal and Bacterial Type Strains, Phase II (KMG-II): from individual species to whole genera.</title>
        <authorList>
            <person name="Goeker M."/>
        </authorList>
    </citation>
    <scope>NUCLEOTIDE SEQUENCE [LARGE SCALE GENOMIC DNA]</scope>
    <source>
        <strain evidence="2 3">DSM 23446</strain>
    </source>
</reference>
<organism evidence="2 3">
    <name type="scientific">Algoriphagus yeomjeoni</name>
    <dbReference type="NCBI Taxonomy" id="291403"/>
    <lineage>
        <taxon>Bacteria</taxon>
        <taxon>Pseudomonadati</taxon>
        <taxon>Bacteroidota</taxon>
        <taxon>Cytophagia</taxon>
        <taxon>Cytophagales</taxon>
        <taxon>Cyclobacteriaceae</taxon>
        <taxon>Algoriphagus</taxon>
    </lineage>
</organism>
<dbReference type="InterPro" id="IPR041657">
    <property type="entry name" value="HTH_17"/>
</dbReference>
<dbReference type="OrthoDB" id="597977at2"/>
<dbReference type="InterPro" id="IPR009061">
    <property type="entry name" value="DNA-bd_dom_put_sf"/>
</dbReference>
<accession>A0A327P8C9</accession>
<sequence>MELKFEDLPHAIAQLIDQNSLILTRIQEAVASDLGNEEILTLGRICELLELKRQTIYSYVSKGKIPFHKRAGKLYFFRQEIKEWLKGETKDSLVEGISFNPKRKFRGRGFKN</sequence>
<keyword evidence="3" id="KW-1185">Reference proteome</keyword>
<dbReference type="GO" id="GO:0003677">
    <property type="term" value="F:DNA binding"/>
    <property type="evidence" value="ECO:0007669"/>
    <property type="project" value="InterPro"/>
</dbReference>
<proteinExistence type="predicted"/>